<name>A0AAV5X2E5_9BILA</name>
<accession>A0AAV5X2E5</accession>
<dbReference type="Pfam" id="PF03098">
    <property type="entry name" value="An_peroxidase"/>
    <property type="match status" value="1"/>
</dbReference>
<dbReference type="AlphaFoldDB" id="A0AAV5X2E5"/>
<dbReference type="InterPro" id="IPR019791">
    <property type="entry name" value="Haem_peroxidase_animal"/>
</dbReference>
<protein>
    <submittedName>
        <fullName evidence="3">Uncharacterized protein</fullName>
    </submittedName>
</protein>
<gene>
    <name evidence="2" type="ORF">PFISCL1PPCAC_12730</name>
    <name evidence="3" type="ORF">PFISCL1PPCAC_28402</name>
</gene>
<evidence type="ECO:0000313" key="2">
    <source>
        <dbReference type="EMBL" id="GMT21433.1"/>
    </source>
</evidence>
<feature type="non-terminal residue" evidence="3">
    <location>
        <position position="1"/>
    </location>
</feature>
<dbReference type="GO" id="GO:0020037">
    <property type="term" value="F:heme binding"/>
    <property type="evidence" value="ECO:0007669"/>
    <property type="project" value="InterPro"/>
</dbReference>
<evidence type="ECO:0000313" key="3">
    <source>
        <dbReference type="EMBL" id="GMT37105.1"/>
    </source>
</evidence>
<dbReference type="PANTHER" id="PTHR11475">
    <property type="entry name" value="OXIDASE/PEROXIDASE"/>
    <property type="match status" value="1"/>
</dbReference>
<dbReference type="EMBL" id="BTSY01000042">
    <property type="protein sequence ID" value="GMT37105.1"/>
    <property type="molecule type" value="Genomic_DNA"/>
</dbReference>
<dbReference type="InterPro" id="IPR010255">
    <property type="entry name" value="Haem_peroxidase_sf"/>
</dbReference>
<dbReference type="Proteomes" id="UP001432322">
    <property type="component" value="Unassembled WGS sequence"/>
</dbReference>
<dbReference type="GO" id="GO:0006979">
    <property type="term" value="P:response to oxidative stress"/>
    <property type="evidence" value="ECO:0007669"/>
    <property type="project" value="InterPro"/>
</dbReference>
<organism evidence="3 4">
    <name type="scientific">Pristionchus fissidentatus</name>
    <dbReference type="NCBI Taxonomy" id="1538716"/>
    <lineage>
        <taxon>Eukaryota</taxon>
        <taxon>Metazoa</taxon>
        <taxon>Ecdysozoa</taxon>
        <taxon>Nematoda</taxon>
        <taxon>Chromadorea</taxon>
        <taxon>Rhabditida</taxon>
        <taxon>Rhabditina</taxon>
        <taxon>Diplogasteromorpha</taxon>
        <taxon>Diplogasteroidea</taxon>
        <taxon>Neodiplogasteridae</taxon>
        <taxon>Pristionchus</taxon>
    </lineage>
</organism>
<dbReference type="SUPFAM" id="SSF48113">
    <property type="entry name" value="Heme-dependent peroxidases"/>
    <property type="match status" value="1"/>
</dbReference>
<dbReference type="PANTHER" id="PTHR11475:SF131">
    <property type="entry name" value="PEROXIDASE"/>
    <property type="match status" value="1"/>
</dbReference>
<keyword evidence="4" id="KW-1185">Reference proteome</keyword>
<keyword evidence="1" id="KW-0560">Oxidoreductase</keyword>
<dbReference type="EMBL" id="BTSY01000004">
    <property type="protein sequence ID" value="GMT21433.1"/>
    <property type="molecule type" value="Genomic_DNA"/>
</dbReference>
<dbReference type="InterPro" id="IPR037120">
    <property type="entry name" value="Haem_peroxidase_sf_animal"/>
</dbReference>
<dbReference type="GO" id="GO:0004601">
    <property type="term" value="F:peroxidase activity"/>
    <property type="evidence" value="ECO:0007669"/>
    <property type="project" value="UniProtKB-KW"/>
</dbReference>
<evidence type="ECO:0000313" key="4">
    <source>
        <dbReference type="Proteomes" id="UP001432322"/>
    </source>
</evidence>
<evidence type="ECO:0000256" key="1">
    <source>
        <dbReference type="ARBA" id="ARBA00022559"/>
    </source>
</evidence>
<sequence>NHLFQKPDGPHIGLDLPAVNTQRARDHGVPGYNAYRELCGLKRARTLLDLQDTMDGSAIRASSETFESVEDIDLFPGIMSETPHF</sequence>
<dbReference type="PROSITE" id="PS50292">
    <property type="entry name" value="PEROXIDASE_3"/>
    <property type="match status" value="1"/>
</dbReference>
<reference evidence="3" key="1">
    <citation type="submission" date="2023-10" db="EMBL/GenBank/DDBJ databases">
        <title>Genome assembly of Pristionchus species.</title>
        <authorList>
            <person name="Yoshida K."/>
            <person name="Sommer R.J."/>
        </authorList>
    </citation>
    <scope>NUCLEOTIDE SEQUENCE</scope>
    <source>
        <strain evidence="3">RS5133</strain>
    </source>
</reference>
<proteinExistence type="predicted"/>
<keyword evidence="1" id="KW-0575">Peroxidase</keyword>
<feature type="non-terminal residue" evidence="3">
    <location>
        <position position="85"/>
    </location>
</feature>
<dbReference type="Gene3D" id="1.10.640.10">
    <property type="entry name" value="Haem peroxidase domain superfamily, animal type"/>
    <property type="match status" value="1"/>
</dbReference>
<comment type="caution">
    <text evidence="3">The sequence shown here is derived from an EMBL/GenBank/DDBJ whole genome shotgun (WGS) entry which is preliminary data.</text>
</comment>